<dbReference type="InterPro" id="IPR036909">
    <property type="entry name" value="Cyt_c-like_dom_sf"/>
</dbReference>
<evidence type="ECO:0000256" key="1">
    <source>
        <dbReference type="ARBA" id="ARBA00022448"/>
    </source>
</evidence>
<dbReference type="Proteomes" id="UP000036356">
    <property type="component" value="Unassembled WGS sequence"/>
</dbReference>
<proteinExistence type="predicted"/>
<keyword evidence="10" id="KW-1185">Reference proteome</keyword>
<keyword evidence="1" id="KW-0813">Transport</keyword>
<feature type="region of interest" description="Disordered" evidence="7">
    <location>
        <begin position="30"/>
        <end position="56"/>
    </location>
</feature>
<dbReference type="InterPro" id="IPR051459">
    <property type="entry name" value="Cytochrome_c-type_DH"/>
</dbReference>
<evidence type="ECO:0000256" key="2">
    <source>
        <dbReference type="ARBA" id="ARBA00022617"/>
    </source>
</evidence>
<dbReference type="RefSeq" id="WP_047809336.1">
    <property type="nucleotide sequence ID" value="NZ_LDZY01000004.1"/>
</dbReference>
<evidence type="ECO:0000256" key="7">
    <source>
        <dbReference type="SAM" id="MobiDB-lite"/>
    </source>
</evidence>
<dbReference type="PATRIC" id="fig|476652.3.peg.1523"/>
<protein>
    <submittedName>
        <fullName evidence="9">Cytochrome c-551</fullName>
    </submittedName>
</protein>
<dbReference type="AlphaFoldDB" id="A0A0J1FTL3"/>
<feature type="domain" description="Cytochrome c" evidence="8">
    <location>
        <begin position="54"/>
        <end position="128"/>
    </location>
</feature>
<keyword evidence="3 6" id="KW-0479">Metal-binding</keyword>
<dbReference type="GO" id="GO:0005506">
    <property type="term" value="F:iron ion binding"/>
    <property type="evidence" value="ECO:0007669"/>
    <property type="project" value="InterPro"/>
</dbReference>
<dbReference type="SUPFAM" id="SSF46626">
    <property type="entry name" value="Cytochrome c"/>
    <property type="match status" value="1"/>
</dbReference>
<dbReference type="STRING" id="476652.DEAC_c14820"/>
<keyword evidence="4" id="KW-0249">Electron transport</keyword>
<dbReference type="GO" id="GO:0009055">
    <property type="term" value="F:electron transfer activity"/>
    <property type="evidence" value="ECO:0007669"/>
    <property type="project" value="InterPro"/>
</dbReference>
<evidence type="ECO:0000259" key="8">
    <source>
        <dbReference type="PROSITE" id="PS51007"/>
    </source>
</evidence>
<accession>A0A0J1FTL3</accession>
<dbReference type="Pfam" id="PF13442">
    <property type="entry name" value="Cytochrome_CBB3"/>
    <property type="match status" value="1"/>
</dbReference>
<keyword evidence="5 6" id="KW-0408">Iron</keyword>
<sequence>MLQTKAWRNLIISIAVTIIAVVVLTRSIQPAETPPSNQSNQTPSSNTSSTSSSTTQVSGVNLYNTYCSACHGSNGSGASGPALNIGSWSDSAKVQTIVKSGKGGMPGFQGQLSDPQIKAIGDYVAALKK</sequence>
<feature type="compositionally biased region" description="Low complexity" evidence="7">
    <location>
        <begin position="34"/>
        <end position="56"/>
    </location>
</feature>
<dbReference type="InterPro" id="IPR008168">
    <property type="entry name" value="Cyt_C_IC"/>
</dbReference>
<dbReference type="PANTHER" id="PTHR35008">
    <property type="entry name" value="BLL4482 PROTEIN-RELATED"/>
    <property type="match status" value="1"/>
</dbReference>
<gene>
    <name evidence="9" type="primary">cccB</name>
    <name evidence="9" type="ORF">DEAC_c14820</name>
</gene>
<organism evidence="9 10">
    <name type="scientific">Desulfosporosinus acididurans</name>
    <dbReference type="NCBI Taxonomy" id="476652"/>
    <lineage>
        <taxon>Bacteria</taxon>
        <taxon>Bacillati</taxon>
        <taxon>Bacillota</taxon>
        <taxon>Clostridia</taxon>
        <taxon>Eubacteriales</taxon>
        <taxon>Desulfitobacteriaceae</taxon>
        <taxon>Desulfosporosinus</taxon>
    </lineage>
</organism>
<dbReference type="PROSITE" id="PS51007">
    <property type="entry name" value="CYTC"/>
    <property type="match status" value="1"/>
</dbReference>
<dbReference type="InterPro" id="IPR009056">
    <property type="entry name" value="Cyt_c-like_dom"/>
</dbReference>
<evidence type="ECO:0000313" key="10">
    <source>
        <dbReference type="Proteomes" id="UP000036356"/>
    </source>
</evidence>
<evidence type="ECO:0000256" key="3">
    <source>
        <dbReference type="ARBA" id="ARBA00022723"/>
    </source>
</evidence>
<dbReference type="GO" id="GO:0020037">
    <property type="term" value="F:heme binding"/>
    <property type="evidence" value="ECO:0007669"/>
    <property type="project" value="InterPro"/>
</dbReference>
<keyword evidence="2 6" id="KW-0349">Heme</keyword>
<dbReference type="EMBL" id="LDZY01000004">
    <property type="protein sequence ID" value="KLU66814.1"/>
    <property type="molecule type" value="Genomic_DNA"/>
</dbReference>
<name>A0A0J1FTL3_9FIRM</name>
<evidence type="ECO:0000256" key="6">
    <source>
        <dbReference type="PROSITE-ProRule" id="PRU00433"/>
    </source>
</evidence>
<dbReference type="Gene3D" id="1.10.760.10">
    <property type="entry name" value="Cytochrome c-like domain"/>
    <property type="match status" value="1"/>
</dbReference>
<evidence type="ECO:0000256" key="5">
    <source>
        <dbReference type="ARBA" id="ARBA00023004"/>
    </source>
</evidence>
<dbReference type="PRINTS" id="PR00605">
    <property type="entry name" value="CYTCHROMECIC"/>
</dbReference>
<comment type="caution">
    <text evidence="9">The sequence shown here is derived from an EMBL/GenBank/DDBJ whole genome shotgun (WGS) entry which is preliminary data.</text>
</comment>
<evidence type="ECO:0000256" key="4">
    <source>
        <dbReference type="ARBA" id="ARBA00022982"/>
    </source>
</evidence>
<reference evidence="9 10" key="1">
    <citation type="submission" date="2015-06" db="EMBL/GenBank/DDBJ databases">
        <title>Draft genome of the moderately acidophilic sulfate reducer Candidatus Desulfosporosinus acididurans strain M1.</title>
        <authorList>
            <person name="Poehlein A."/>
            <person name="Petzsch P."/>
            <person name="Johnson B.D."/>
            <person name="Schloemann M."/>
            <person name="Daniel R."/>
            <person name="Muehling M."/>
        </authorList>
    </citation>
    <scope>NUCLEOTIDE SEQUENCE [LARGE SCALE GENOMIC DNA]</scope>
    <source>
        <strain evidence="9 10">M1</strain>
    </source>
</reference>
<evidence type="ECO:0000313" key="9">
    <source>
        <dbReference type="EMBL" id="KLU66814.1"/>
    </source>
</evidence>
<dbReference type="PANTHER" id="PTHR35008:SF4">
    <property type="entry name" value="BLL4482 PROTEIN"/>
    <property type="match status" value="1"/>
</dbReference>